<sequence>MPSQKTEPTAVEFGSGHVFADLGLPGADKLKIKSGLVFEITRAIRDQQLSQAEAGRRMGIPQPKVLAMMRGDFANLSERKLMGCLTRLGDDIEIKVTPAKRQIGQLLLWTKAAD</sequence>
<keyword evidence="3" id="KW-1185">Reference proteome</keyword>
<reference evidence="2 3" key="1">
    <citation type="submission" date="2024-05" db="EMBL/GenBank/DDBJ databases">
        <title>Roseateles sp. 2.12 16S ribosomal RNA gene Genome sequencing and assembly.</title>
        <authorList>
            <person name="Woo H."/>
        </authorList>
    </citation>
    <scope>NUCLEOTIDE SEQUENCE [LARGE SCALE GENOMIC DNA]</scope>
    <source>
        <strain evidence="2 3">2.12</strain>
    </source>
</reference>
<gene>
    <name evidence="2" type="ORF">ABDJ40_19655</name>
</gene>
<protein>
    <submittedName>
        <fullName evidence="2">Helix-turn-helix transcriptional regulator</fullName>
    </submittedName>
</protein>
<organism evidence="2 3">
    <name type="scientific">Roseateles flavus</name>
    <dbReference type="NCBI Taxonomy" id="3149041"/>
    <lineage>
        <taxon>Bacteria</taxon>
        <taxon>Pseudomonadati</taxon>
        <taxon>Pseudomonadota</taxon>
        <taxon>Betaproteobacteria</taxon>
        <taxon>Burkholderiales</taxon>
        <taxon>Sphaerotilaceae</taxon>
        <taxon>Roseateles</taxon>
    </lineage>
</organism>
<accession>A0ABV0GJ59</accession>
<evidence type="ECO:0000259" key="1">
    <source>
        <dbReference type="Pfam" id="PF13744"/>
    </source>
</evidence>
<dbReference type="Proteomes" id="UP001462640">
    <property type="component" value="Unassembled WGS sequence"/>
</dbReference>
<evidence type="ECO:0000313" key="2">
    <source>
        <dbReference type="EMBL" id="MEO3714987.1"/>
    </source>
</evidence>
<proteinExistence type="predicted"/>
<dbReference type="Gene3D" id="1.10.260.40">
    <property type="entry name" value="lambda repressor-like DNA-binding domains"/>
    <property type="match status" value="1"/>
</dbReference>
<feature type="domain" description="HigA2-like helix-turn-helix" evidence="1">
    <location>
        <begin position="18"/>
        <end position="96"/>
    </location>
</feature>
<dbReference type="RefSeq" id="WP_347612182.1">
    <property type="nucleotide sequence ID" value="NZ_JBDPZC010000010.1"/>
</dbReference>
<dbReference type="EMBL" id="JBDPZC010000010">
    <property type="protein sequence ID" value="MEO3714987.1"/>
    <property type="molecule type" value="Genomic_DNA"/>
</dbReference>
<comment type="caution">
    <text evidence="2">The sequence shown here is derived from an EMBL/GenBank/DDBJ whole genome shotgun (WGS) entry which is preliminary data.</text>
</comment>
<evidence type="ECO:0000313" key="3">
    <source>
        <dbReference type="Proteomes" id="UP001462640"/>
    </source>
</evidence>
<dbReference type="InterPro" id="IPR039554">
    <property type="entry name" value="HigA2-like_HTH"/>
</dbReference>
<name>A0ABV0GJ59_9BURK</name>
<dbReference type="InterPro" id="IPR010982">
    <property type="entry name" value="Lambda_DNA-bd_dom_sf"/>
</dbReference>
<dbReference type="SUPFAM" id="SSF47413">
    <property type="entry name" value="lambda repressor-like DNA-binding domains"/>
    <property type="match status" value="1"/>
</dbReference>
<dbReference type="Pfam" id="PF13744">
    <property type="entry name" value="HTH_37"/>
    <property type="match status" value="1"/>
</dbReference>